<keyword evidence="3" id="KW-0479">Metal-binding</keyword>
<evidence type="ECO:0000313" key="16">
    <source>
        <dbReference type="Proteomes" id="UP000184038"/>
    </source>
</evidence>
<evidence type="ECO:0000313" key="15">
    <source>
        <dbReference type="EMBL" id="SHM76418.1"/>
    </source>
</evidence>
<evidence type="ECO:0000256" key="3">
    <source>
        <dbReference type="ARBA" id="ARBA00022723"/>
    </source>
</evidence>
<keyword evidence="9" id="KW-0067">ATP-binding</keyword>
<dbReference type="InterPro" id="IPR049035">
    <property type="entry name" value="ADDB_N"/>
</dbReference>
<evidence type="ECO:0000256" key="12">
    <source>
        <dbReference type="ARBA" id="ARBA00023125"/>
    </source>
</evidence>
<feature type="domain" description="UvrD-like helicase C-terminal" evidence="14">
    <location>
        <begin position="282"/>
        <end position="570"/>
    </location>
</feature>
<dbReference type="InterPro" id="IPR038726">
    <property type="entry name" value="PDDEXK_AddAB-type"/>
</dbReference>
<evidence type="ECO:0000256" key="9">
    <source>
        <dbReference type="ARBA" id="ARBA00022840"/>
    </source>
</evidence>
<keyword evidence="10" id="KW-0408">Iron</keyword>
<dbReference type="SUPFAM" id="SSF52540">
    <property type="entry name" value="P-loop containing nucleoside triphosphate hydrolases"/>
    <property type="match status" value="1"/>
</dbReference>
<keyword evidence="1" id="KW-0004">4Fe-4S</keyword>
<dbReference type="InterPro" id="IPR014017">
    <property type="entry name" value="DNA_helicase_UvrD-like_C"/>
</dbReference>
<evidence type="ECO:0000256" key="8">
    <source>
        <dbReference type="ARBA" id="ARBA00022839"/>
    </source>
</evidence>
<dbReference type="PANTHER" id="PTHR30591">
    <property type="entry name" value="RECBCD ENZYME SUBUNIT RECC"/>
    <property type="match status" value="1"/>
</dbReference>
<dbReference type="GO" id="GO:0051539">
    <property type="term" value="F:4 iron, 4 sulfur cluster binding"/>
    <property type="evidence" value="ECO:0007669"/>
    <property type="project" value="UniProtKB-KW"/>
</dbReference>
<keyword evidence="2" id="KW-0540">Nuclease</keyword>
<keyword evidence="16" id="KW-1185">Reference proteome</keyword>
<dbReference type="GO" id="GO:0000724">
    <property type="term" value="P:double-strand break repair via homologous recombination"/>
    <property type="evidence" value="ECO:0007669"/>
    <property type="project" value="InterPro"/>
</dbReference>
<dbReference type="InterPro" id="IPR027417">
    <property type="entry name" value="P-loop_NTPase"/>
</dbReference>
<dbReference type="GO" id="GO:0004386">
    <property type="term" value="F:helicase activity"/>
    <property type="evidence" value="ECO:0007669"/>
    <property type="project" value="UniProtKB-KW"/>
</dbReference>
<dbReference type="AlphaFoldDB" id="A0A1M7LEG1"/>
<dbReference type="Gene3D" id="3.40.50.300">
    <property type="entry name" value="P-loop containing nucleotide triphosphate hydrolases"/>
    <property type="match status" value="3"/>
</dbReference>
<organism evidence="15 16">
    <name type="scientific">Anaerosporobacter mobilis DSM 15930</name>
    <dbReference type="NCBI Taxonomy" id="1120996"/>
    <lineage>
        <taxon>Bacteria</taxon>
        <taxon>Bacillati</taxon>
        <taxon>Bacillota</taxon>
        <taxon>Clostridia</taxon>
        <taxon>Lachnospirales</taxon>
        <taxon>Lachnospiraceae</taxon>
        <taxon>Anaerosporobacter</taxon>
    </lineage>
</organism>
<keyword evidence="12" id="KW-0238">DNA-binding</keyword>
<evidence type="ECO:0000256" key="11">
    <source>
        <dbReference type="ARBA" id="ARBA00023014"/>
    </source>
</evidence>
<proteinExistence type="predicted"/>
<sequence length="1166" mass="133858">MSLQLILGSSGTGKSHRLYEEIINDSIHNPETNYLVVVPEQFTMQTQRDLVAAHPNHGIMNIDILSFMRLAYRVFDELGGHDKVVLEDTGKSMILRKVVENKSEELNIFQSNVRKQGFIGELKSMLSEIYQYSISPDQLEKTIEQVAKRPMLQNKLQDILTVYQGFREYIEEKYITTEEILDVLYEKVENSQFVRDSVICLDGFTGFTPSQTKLLTKLIRLCKKVYITVTIDEREQTVADAEYQLFHLSKRTIASLQEIAISEQVPIDKAIWLEGIGANKVPYRFLESPGLAALEKNLFRYPRVSYKEEVKDISIHVAKTPAEEVAFTIVQIKKLIREGGYRYKDIAVVSGDIGTYGRIIENDYEQEGIPFFIDNKKGIIGNPAAQLIRSVLDVIQRDFSYETMFRYLRCELVDISKEEVDNLENYALAMGIRGFNLWNKDWDRSYKSRSKIDFIRLNEARKKAIAGLEQLRTVIKNKESNVREISTAICSFLLDKQVAAKLMDYTARFEAIGKLSLAKEYKQVYRMILDLFDKMVELLGDEIVPLDEYSKLLDTGFEEIKVGIIPPSIDQIVVGDIERTRLKDIKALFFLGVNDGLIPKSSDSGGLISDMEREVLLQHEVELAPTKRQKTFTEQFYLYLNLTKPRKHLYVTYSKVGMDGKAKKASYLIGKLKQIFPKLQVQDCDNQKDDLAYILATRQGIQYVTEQIREFCDTNQALPDGERDGNGGVLNIVTDTFKELYSWYYSDEKRRKVLDTIIEGAFYEAEENSLPKAVARALYGNELSGSVTRLEKYAACAFAHFVSYGLGLLERQEYRLAVPDIGNIFHKAIDLFSKKVKNSQYEWYSIPDEVREQFTKEAVEEAAVDYGNQVILSSKRNSYMLERVMRITKRTIWALCTQVRKGRFEPEAFELQFSFLDNLDTVNVELAQDARMQLQGRIDRVDIYEEPEKNRFLVKVIDYKSGHSSLDMGQIFYGLQLQLVVYLSASMELQQKKNPDHKIEPAGVFYYNIDDPIVDKTSDVETAILKELRMNGLVNDDMHVSKYLDTSFMDAEGNINGSVKSDVVPIETNKEGYPTKRSSTASSRQFKEMTEYVNHKIVEIGREILDGQAEVNPYKLGDRTACDYCAFQGICGFDVKLPGNRYHQLKKLEKEDVFAKMECVFTKEVE</sequence>
<dbReference type="EMBL" id="FRCP01000016">
    <property type="protein sequence ID" value="SHM76418.1"/>
    <property type="molecule type" value="Genomic_DNA"/>
</dbReference>
<dbReference type="InterPro" id="IPR011604">
    <property type="entry name" value="PDDEXK-like_dom_sf"/>
</dbReference>
<evidence type="ECO:0000256" key="7">
    <source>
        <dbReference type="ARBA" id="ARBA00022806"/>
    </source>
</evidence>
<evidence type="ECO:0000256" key="10">
    <source>
        <dbReference type="ARBA" id="ARBA00023004"/>
    </source>
</evidence>
<evidence type="ECO:0000256" key="6">
    <source>
        <dbReference type="ARBA" id="ARBA00022801"/>
    </source>
</evidence>
<dbReference type="Proteomes" id="UP000184038">
    <property type="component" value="Unassembled WGS sequence"/>
</dbReference>
<dbReference type="GO" id="GO:0046872">
    <property type="term" value="F:metal ion binding"/>
    <property type="evidence" value="ECO:0007669"/>
    <property type="project" value="UniProtKB-KW"/>
</dbReference>
<dbReference type="Pfam" id="PF12705">
    <property type="entry name" value="PDDEXK_1"/>
    <property type="match status" value="1"/>
</dbReference>
<evidence type="ECO:0000259" key="14">
    <source>
        <dbReference type="PROSITE" id="PS51217"/>
    </source>
</evidence>
<dbReference type="Pfam" id="PF21445">
    <property type="entry name" value="ADDB_N"/>
    <property type="match status" value="1"/>
</dbReference>
<keyword evidence="8" id="KW-0269">Exonuclease</keyword>
<dbReference type="Gene3D" id="3.90.320.10">
    <property type="match status" value="1"/>
</dbReference>
<dbReference type="GO" id="GO:0005524">
    <property type="term" value="F:ATP binding"/>
    <property type="evidence" value="ECO:0007669"/>
    <property type="project" value="UniProtKB-KW"/>
</dbReference>
<dbReference type="OrthoDB" id="9758506at2"/>
<evidence type="ECO:0000256" key="5">
    <source>
        <dbReference type="ARBA" id="ARBA00022763"/>
    </source>
</evidence>
<gene>
    <name evidence="15" type="ORF">SAMN02746066_03214</name>
</gene>
<evidence type="ECO:0000256" key="1">
    <source>
        <dbReference type="ARBA" id="ARBA00022485"/>
    </source>
</evidence>
<reference evidence="15 16" key="1">
    <citation type="submission" date="2016-11" db="EMBL/GenBank/DDBJ databases">
        <authorList>
            <person name="Jaros S."/>
            <person name="Januszkiewicz K."/>
            <person name="Wedrychowicz H."/>
        </authorList>
    </citation>
    <scope>NUCLEOTIDE SEQUENCE [LARGE SCALE GENOMIC DNA]</scope>
    <source>
        <strain evidence="15 16">DSM 15930</strain>
    </source>
</reference>
<keyword evidence="13" id="KW-0234">DNA repair</keyword>
<dbReference type="STRING" id="1120996.SAMN02746066_03214"/>
<dbReference type="RefSeq" id="WP_073289417.1">
    <property type="nucleotide sequence ID" value="NZ_FRCP01000016.1"/>
</dbReference>
<evidence type="ECO:0000256" key="13">
    <source>
        <dbReference type="ARBA" id="ARBA00023204"/>
    </source>
</evidence>
<accession>A0A1M7LEG1</accession>
<keyword evidence="4" id="KW-0547">Nucleotide-binding</keyword>
<keyword evidence="5" id="KW-0227">DNA damage</keyword>
<evidence type="ECO:0000256" key="2">
    <source>
        <dbReference type="ARBA" id="ARBA00022722"/>
    </source>
</evidence>
<protein>
    <submittedName>
        <fullName evidence="15">DNA helicase/exodeoxyribonuclease V, subunit B</fullName>
    </submittedName>
</protein>
<name>A0A1M7LEG1_9FIRM</name>
<dbReference type="GO" id="GO:0003677">
    <property type="term" value="F:DNA binding"/>
    <property type="evidence" value="ECO:0007669"/>
    <property type="project" value="UniProtKB-KW"/>
</dbReference>
<dbReference type="InterPro" id="IPR014140">
    <property type="entry name" value="DNA_helicase_suAddB"/>
</dbReference>
<keyword evidence="7 15" id="KW-0347">Helicase</keyword>
<dbReference type="PROSITE" id="PS51217">
    <property type="entry name" value="UVRD_HELICASE_CTER"/>
    <property type="match status" value="1"/>
</dbReference>
<keyword evidence="11" id="KW-0411">Iron-sulfur</keyword>
<keyword evidence="6" id="KW-0378">Hydrolase</keyword>
<dbReference type="PANTHER" id="PTHR30591:SF1">
    <property type="entry name" value="RECBCD ENZYME SUBUNIT RECC"/>
    <property type="match status" value="1"/>
</dbReference>
<dbReference type="NCBIfam" id="TIGR02773">
    <property type="entry name" value="addB_Gpos"/>
    <property type="match status" value="1"/>
</dbReference>
<evidence type="ECO:0000256" key="4">
    <source>
        <dbReference type="ARBA" id="ARBA00022741"/>
    </source>
</evidence>
<dbReference type="GO" id="GO:0004527">
    <property type="term" value="F:exonuclease activity"/>
    <property type="evidence" value="ECO:0007669"/>
    <property type="project" value="UniProtKB-KW"/>
</dbReference>